<reference evidence="2" key="1">
    <citation type="journal article" date="2011" name="Genome Biol.">
        <title>Comparative genomics of the social amoebae Dictyostelium discoideum and Dictyostelium purpureum.</title>
        <authorList>
            <consortium name="US DOE Joint Genome Institute (JGI-PGF)"/>
            <person name="Sucgang R."/>
            <person name="Kuo A."/>
            <person name="Tian X."/>
            <person name="Salerno W."/>
            <person name="Parikh A."/>
            <person name="Feasley C.L."/>
            <person name="Dalin E."/>
            <person name="Tu H."/>
            <person name="Huang E."/>
            <person name="Barry K."/>
            <person name="Lindquist E."/>
            <person name="Shapiro H."/>
            <person name="Bruce D."/>
            <person name="Schmutz J."/>
            <person name="Salamov A."/>
            <person name="Fey P."/>
            <person name="Gaudet P."/>
            <person name="Anjard C."/>
            <person name="Babu M.M."/>
            <person name="Basu S."/>
            <person name="Bushmanova Y."/>
            <person name="van der Wel H."/>
            <person name="Katoh-Kurasawa M."/>
            <person name="Dinh C."/>
            <person name="Coutinho P.M."/>
            <person name="Saito T."/>
            <person name="Elias M."/>
            <person name="Schaap P."/>
            <person name="Kay R.R."/>
            <person name="Henrissat B."/>
            <person name="Eichinger L."/>
            <person name="Rivero F."/>
            <person name="Putnam N.H."/>
            <person name="West C.M."/>
            <person name="Loomis W.F."/>
            <person name="Chisholm R.L."/>
            <person name="Shaulsky G."/>
            <person name="Strassmann J.E."/>
            <person name="Queller D.C."/>
            <person name="Kuspa A."/>
            <person name="Grigoriev I.V."/>
        </authorList>
    </citation>
    <scope>NUCLEOTIDE SEQUENCE [LARGE SCALE GENOMIC DNA]</scope>
    <source>
        <strain evidence="2">QSDP1</strain>
    </source>
</reference>
<name>F0ZM42_DICPU</name>
<dbReference type="VEuPathDB" id="AmoebaDB:DICPUDRAFT_79280"/>
<evidence type="ECO:0000313" key="1">
    <source>
        <dbReference type="EMBL" id="EGC34960.1"/>
    </source>
</evidence>
<protein>
    <submittedName>
        <fullName evidence="1">Uncharacterized protein</fullName>
    </submittedName>
</protein>
<sequence>MSCTTLHHFKFSYQINCSYYNHSLPISLPEIFFKLYLDQNPFLKVFRWILSKALGLQNLDIGVPFNQEPLKCSLNLPIMKTPTYQLLVPNYQVYTSKPIELNVGHPINKNFQKGSIPSFLKSLVLAGIYNQPFEPKVLP</sequence>
<dbReference type="GeneID" id="10501924"/>
<keyword evidence="2" id="KW-1185">Reference proteome</keyword>
<organism evidence="1 2">
    <name type="scientific">Dictyostelium purpureum</name>
    <name type="common">Slime mold</name>
    <dbReference type="NCBI Taxonomy" id="5786"/>
    <lineage>
        <taxon>Eukaryota</taxon>
        <taxon>Amoebozoa</taxon>
        <taxon>Evosea</taxon>
        <taxon>Eumycetozoa</taxon>
        <taxon>Dictyostelia</taxon>
        <taxon>Dictyosteliales</taxon>
        <taxon>Dictyosteliaceae</taxon>
        <taxon>Dictyostelium</taxon>
    </lineage>
</organism>
<dbReference type="KEGG" id="dpp:DICPUDRAFT_79280"/>
<evidence type="ECO:0000313" key="2">
    <source>
        <dbReference type="Proteomes" id="UP000001064"/>
    </source>
</evidence>
<proteinExistence type="predicted"/>
<dbReference type="Proteomes" id="UP000001064">
    <property type="component" value="Unassembled WGS sequence"/>
</dbReference>
<dbReference type="EMBL" id="GL871076">
    <property type="protein sequence ID" value="EGC34960.1"/>
    <property type="molecule type" value="Genomic_DNA"/>
</dbReference>
<gene>
    <name evidence="1" type="ORF">DICPUDRAFT_79280</name>
</gene>
<dbReference type="InterPro" id="IPR008615">
    <property type="entry name" value="FNIP"/>
</dbReference>
<dbReference type="RefSeq" id="XP_003288485.1">
    <property type="nucleotide sequence ID" value="XM_003288437.1"/>
</dbReference>
<dbReference type="AlphaFoldDB" id="F0ZM42"/>
<dbReference type="InParanoid" id="F0ZM42"/>
<accession>F0ZM42</accession>
<dbReference type="Pfam" id="PF05725">
    <property type="entry name" value="FNIP"/>
    <property type="match status" value="1"/>
</dbReference>